<evidence type="ECO:0000256" key="1">
    <source>
        <dbReference type="ARBA" id="ARBA00022553"/>
    </source>
</evidence>
<evidence type="ECO:0000313" key="5">
    <source>
        <dbReference type="Proteomes" id="UP000267223"/>
    </source>
</evidence>
<dbReference type="RefSeq" id="WP_123118691.1">
    <property type="nucleotide sequence ID" value="NZ_RJJR01000001.1"/>
</dbReference>
<evidence type="ECO:0000256" key="2">
    <source>
        <dbReference type="PROSITE-ProRule" id="PRU00169"/>
    </source>
</evidence>
<dbReference type="Gene3D" id="3.40.50.2300">
    <property type="match status" value="1"/>
</dbReference>
<dbReference type="OrthoDB" id="9789181at2"/>
<sequence length="117" mass="13239">MKKRILITDDDEGVQDIFRLIFERAGYDVQILGEGLSILENNYKRPDLFVLDRQLSGQDGLKVCRFLKSQNTTKDIPVIIVSATPGIGKMAKEAGADDFIEKPFQIKDLLGVVERWI</sequence>
<evidence type="ECO:0000313" key="4">
    <source>
        <dbReference type="EMBL" id="RNI39800.1"/>
    </source>
</evidence>
<accession>A0A3M9NPU1</accession>
<feature type="domain" description="Response regulatory" evidence="3">
    <location>
        <begin position="4"/>
        <end position="117"/>
    </location>
</feature>
<dbReference type="PANTHER" id="PTHR44591">
    <property type="entry name" value="STRESS RESPONSE REGULATOR PROTEIN 1"/>
    <property type="match status" value="1"/>
</dbReference>
<name>A0A3M9NPU1_9BACT</name>
<proteinExistence type="predicted"/>
<feature type="modified residue" description="4-aspartylphosphate" evidence="2">
    <location>
        <position position="52"/>
    </location>
</feature>
<dbReference type="SMART" id="SM00448">
    <property type="entry name" value="REC"/>
    <property type="match status" value="1"/>
</dbReference>
<protein>
    <submittedName>
        <fullName evidence="4">Response regulator</fullName>
    </submittedName>
</protein>
<keyword evidence="5" id="KW-1185">Reference proteome</keyword>
<dbReference type="PROSITE" id="PS50110">
    <property type="entry name" value="RESPONSE_REGULATORY"/>
    <property type="match status" value="1"/>
</dbReference>
<dbReference type="EMBL" id="RJJR01000001">
    <property type="protein sequence ID" value="RNI39800.1"/>
    <property type="molecule type" value="Genomic_DNA"/>
</dbReference>
<evidence type="ECO:0000259" key="3">
    <source>
        <dbReference type="PROSITE" id="PS50110"/>
    </source>
</evidence>
<dbReference type="Pfam" id="PF00072">
    <property type="entry name" value="Response_reg"/>
    <property type="match status" value="1"/>
</dbReference>
<organism evidence="4 5">
    <name type="scientific">Hanamia caeni</name>
    <dbReference type="NCBI Taxonomy" id="2294116"/>
    <lineage>
        <taxon>Bacteria</taxon>
        <taxon>Pseudomonadati</taxon>
        <taxon>Bacteroidota</taxon>
        <taxon>Chitinophagia</taxon>
        <taxon>Chitinophagales</taxon>
        <taxon>Chitinophagaceae</taxon>
        <taxon>Hanamia</taxon>
    </lineage>
</organism>
<keyword evidence="1 2" id="KW-0597">Phosphoprotein</keyword>
<dbReference type="Proteomes" id="UP000267223">
    <property type="component" value="Unassembled WGS sequence"/>
</dbReference>
<gene>
    <name evidence="4" type="ORF">EFY79_00395</name>
</gene>
<dbReference type="PANTHER" id="PTHR44591:SF3">
    <property type="entry name" value="RESPONSE REGULATORY DOMAIN-CONTAINING PROTEIN"/>
    <property type="match status" value="1"/>
</dbReference>
<dbReference type="InterPro" id="IPR001789">
    <property type="entry name" value="Sig_transdc_resp-reg_receiver"/>
</dbReference>
<dbReference type="GO" id="GO:0000160">
    <property type="term" value="P:phosphorelay signal transduction system"/>
    <property type="evidence" value="ECO:0007669"/>
    <property type="project" value="InterPro"/>
</dbReference>
<dbReference type="AlphaFoldDB" id="A0A3M9NPU1"/>
<comment type="caution">
    <text evidence="4">The sequence shown here is derived from an EMBL/GenBank/DDBJ whole genome shotgun (WGS) entry which is preliminary data.</text>
</comment>
<dbReference type="InterPro" id="IPR011006">
    <property type="entry name" value="CheY-like_superfamily"/>
</dbReference>
<dbReference type="InterPro" id="IPR050595">
    <property type="entry name" value="Bact_response_regulator"/>
</dbReference>
<dbReference type="SUPFAM" id="SSF52172">
    <property type="entry name" value="CheY-like"/>
    <property type="match status" value="1"/>
</dbReference>
<reference evidence="4 5" key="1">
    <citation type="submission" date="2018-11" db="EMBL/GenBank/DDBJ databases">
        <title>Draft genome sequence of Ferruginibacter sp. BO-59.</title>
        <authorList>
            <person name="Im W.T."/>
        </authorList>
    </citation>
    <scope>NUCLEOTIDE SEQUENCE [LARGE SCALE GENOMIC DNA]</scope>
    <source>
        <strain evidence="4 5">BO-59</strain>
    </source>
</reference>